<feature type="transmembrane region" description="Helical" evidence="1">
    <location>
        <begin position="161"/>
        <end position="191"/>
    </location>
</feature>
<dbReference type="Proteomes" id="UP000295807">
    <property type="component" value="Unassembled WGS sequence"/>
</dbReference>
<feature type="transmembrane region" description="Helical" evidence="1">
    <location>
        <begin position="243"/>
        <end position="266"/>
    </location>
</feature>
<keyword evidence="1" id="KW-0812">Transmembrane</keyword>
<comment type="caution">
    <text evidence="2">The sequence shown here is derived from an EMBL/GenBank/DDBJ whole genome shotgun (WGS) entry which is preliminary data.</text>
</comment>
<evidence type="ECO:0008006" key="4">
    <source>
        <dbReference type="Google" id="ProtNLM"/>
    </source>
</evidence>
<feature type="transmembrane region" description="Helical" evidence="1">
    <location>
        <begin position="304"/>
        <end position="322"/>
    </location>
</feature>
<evidence type="ECO:0000313" key="3">
    <source>
        <dbReference type="Proteomes" id="UP000295807"/>
    </source>
</evidence>
<name>A0A4R3KSQ5_9SPHI</name>
<feature type="transmembrane region" description="Helical" evidence="1">
    <location>
        <begin position="124"/>
        <end position="149"/>
    </location>
</feature>
<dbReference type="EMBL" id="SMAD01000006">
    <property type="protein sequence ID" value="TCS86761.1"/>
    <property type="molecule type" value="Genomic_DNA"/>
</dbReference>
<gene>
    <name evidence="2" type="ORF">EDD80_10670</name>
</gene>
<feature type="transmembrane region" description="Helical" evidence="1">
    <location>
        <begin position="45"/>
        <end position="66"/>
    </location>
</feature>
<reference evidence="2 3" key="1">
    <citation type="submission" date="2019-03" db="EMBL/GenBank/DDBJ databases">
        <title>Genomic Encyclopedia of Type Strains, Phase IV (KMG-IV): sequencing the most valuable type-strain genomes for metagenomic binning, comparative biology and taxonomic classification.</title>
        <authorList>
            <person name="Goeker M."/>
        </authorList>
    </citation>
    <scope>NUCLEOTIDE SEQUENCE [LARGE SCALE GENOMIC DNA]</scope>
    <source>
        <strain evidence="2 3">DSM 21100</strain>
    </source>
</reference>
<dbReference type="AlphaFoldDB" id="A0A4R3KSQ5"/>
<dbReference type="OrthoDB" id="1121314at2"/>
<feature type="transmembrane region" description="Helical" evidence="1">
    <location>
        <begin position="7"/>
        <end position="25"/>
    </location>
</feature>
<keyword evidence="1" id="KW-0472">Membrane</keyword>
<sequence>MRIRKRTIAVLLKLIILALTCWFIYNKLSEPQSLEKIRAFFKQPFSPRTIWLLSFAGGLMLVNWGVEVFKWKYLVRKIEKVSLWKSTESLLAGLTLAIFTPNRVGEYGGRILYLERGNRVKGAFAMWVGAFGQMLVTNVVGAVAFYFFALRFIDLNQALQIALGLGILIFCLLFVLFYFNVRWLYMILLSFRFLKKFRRYFKVLLMYRKKELMVSLLYSLLRYAIFTTQHFLLIHLFLPSIDYVTSMMLISVILMVQSIIPTMAMLDDLGVRGATSAYFFGFVVSPADASFVLASAFGVWIVNIILPAIAGLFFVFKANFFGGNGGNNH</sequence>
<organism evidence="2 3">
    <name type="scientific">Anseongella ginsenosidimutans</name>
    <dbReference type="NCBI Taxonomy" id="496056"/>
    <lineage>
        <taxon>Bacteria</taxon>
        <taxon>Pseudomonadati</taxon>
        <taxon>Bacteroidota</taxon>
        <taxon>Sphingobacteriia</taxon>
        <taxon>Sphingobacteriales</taxon>
        <taxon>Sphingobacteriaceae</taxon>
        <taxon>Anseongella</taxon>
    </lineage>
</organism>
<evidence type="ECO:0000256" key="1">
    <source>
        <dbReference type="SAM" id="Phobius"/>
    </source>
</evidence>
<keyword evidence="1" id="KW-1133">Transmembrane helix</keyword>
<protein>
    <recommendedName>
        <fullName evidence="4">Lysylphosphatidylglycerol synthase-like protein</fullName>
    </recommendedName>
</protein>
<feature type="transmembrane region" description="Helical" evidence="1">
    <location>
        <begin position="278"/>
        <end position="298"/>
    </location>
</feature>
<dbReference type="RefSeq" id="WP_132129326.1">
    <property type="nucleotide sequence ID" value="NZ_CP042432.1"/>
</dbReference>
<accession>A0A4R3KSQ5</accession>
<proteinExistence type="predicted"/>
<keyword evidence="3" id="KW-1185">Reference proteome</keyword>
<feature type="transmembrane region" description="Helical" evidence="1">
    <location>
        <begin position="212"/>
        <end position="237"/>
    </location>
</feature>
<evidence type="ECO:0000313" key="2">
    <source>
        <dbReference type="EMBL" id="TCS86761.1"/>
    </source>
</evidence>